<proteinExistence type="predicted"/>
<name>A0ACD5ZTU8_AVESA</name>
<reference evidence="1" key="2">
    <citation type="submission" date="2025-09" db="UniProtKB">
        <authorList>
            <consortium name="EnsemblPlants"/>
        </authorList>
    </citation>
    <scope>IDENTIFICATION</scope>
</reference>
<protein>
    <submittedName>
        <fullName evidence="1">Uncharacterized protein</fullName>
    </submittedName>
</protein>
<accession>A0ACD5ZTU8</accession>
<dbReference type="Proteomes" id="UP001732700">
    <property type="component" value="Chromosome 7A"/>
</dbReference>
<sequence length="496" mass="55710">MPPMDTTLKVDSGSHSLDMPQSWPPFVRVPSEIEWTCNSMAEEPMSPTGRIMEDMGAYNIVVMGLGEPINLPVFRAGIETELLGRFRRFRSIQAKHGTPRWVEVKVNVDDHIMVPRFDHVILGGGENAVEDYVASLSMVPMDRCRPLWEFHFLNFPTSDAASTVVLRFHHSIGDGTSIMTLIMASSLSTADPSRLPAMPPPPRRTGAIYERSRPPLSDGVLALLAWVWSYFVLAWHTLVDLVLLAATILFLRDPRTILKRASIGESYHKRIVHRSISLDDVKFLKTTMRCTVNDVLLAVTSAAISRYCFRKSGDTNTKRSTNLRSIIPVDTRSVSTRQTYVTKVQTGNRVGFLVCPFHIGLYNDPLEYIRETKRTMDRKKSSLEVVFTQAFLAFLVKYFGAKTATFICRRFLTGTTVILSNVVGPAEKITLCGHPVEFIAISAYGNPQALTVHYLNYDSTIKITLAVDSAQFPDYHLLLDDFTESIRLMKDAASHF</sequence>
<organism evidence="1 2">
    <name type="scientific">Avena sativa</name>
    <name type="common">Oat</name>
    <dbReference type="NCBI Taxonomy" id="4498"/>
    <lineage>
        <taxon>Eukaryota</taxon>
        <taxon>Viridiplantae</taxon>
        <taxon>Streptophyta</taxon>
        <taxon>Embryophyta</taxon>
        <taxon>Tracheophyta</taxon>
        <taxon>Spermatophyta</taxon>
        <taxon>Magnoliopsida</taxon>
        <taxon>Liliopsida</taxon>
        <taxon>Poales</taxon>
        <taxon>Poaceae</taxon>
        <taxon>BOP clade</taxon>
        <taxon>Pooideae</taxon>
        <taxon>Poodae</taxon>
        <taxon>Poeae</taxon>
        <taxon>Poeae Chloroplast Group 1 (Aveneae type)</taxon>
        <taxon>Aveninae</taxon>
        <taxon>Avena</taxon>
    </lineage>
</organism>
<evidence type="ECO:0000313" key="2">
    <source>
        <dbReference type="Proteomes" id="UP001732700"/>
    </source>
</evidence>
<reference evidence="1" key="1">
    <citation type="submission" date="2021-05" db="EMBL/GenBank/DDBJ databases">
        <authorList>
            <person name="Scholz U."/>
            <person name="Mascher M."/>
            <person name="Fiebig A."/>
        </authorList>
    </citation>
    <scope>NUCLEOTIDE SEQUENCE [LARGE SCALE GENOMIC DNA]</scope>
</reference>
<keyword evidence="2" id="KW-1185">Reference proteome</keyword>
<dbReference type="EnsemblPlants" id="AVESA.00010b.r2.7AG1206170.1">
    <property type="protein sequence ID" value="AVESA.00010b.r2.7AG1206170.1.CDS"/>
    <property type="gene ID" value="AVESA.00010b.r2.7AG1206170"/>
</dbReference>
<evidence type="ECO:0000313" key="1">
    <source>
        <dbReference type="EnsemblPlants" id="AVESA.00010b.r2.7AG1206170.1.CDS"/>
    </source>
</evidence>